<dbReference type="Gene3D" id="1.10.3470.10">
    <property type="entry name" value="ABC transporter involved in vitamin B12 uptake, BtuC"/>
    <property type="match status" value="1"/>
</dbReference>
<dbReference type="RefSeq" id="WP_101305579.1">
    <property type="nucleotide sequence ID" value="NZ_CP025299.1"/>
</dbReference>
<reference evidence="9 10" key="1">
    <citation type="submission" date="2017-12" db="EMBL/GenBank/DDBJ databases">
        <title>Isolation and characterization of estrogens degradatiion strain Microbacterium hominis SJTG1.</title>
        <authorList>
            <person name="Xiong W."/>
            <person name="Yin C."/>
            <person name="Zheng D."/>
            <person name="Liang R."/>
        </authorList>
    </citation>
    <scope>NUCLEOTIDE SEQUENCE [LARGE SCALE GENOMIC DNA]</scope>
    <source>
        <strain evidence="9 10">SJTG1</strain>
    </source>
</reference>
<evidence type="ECO:0000256" key="3">
    <source>
        <dbReference type="ARBA" id="ARBA00022448"/>
    </source>
</evidence>
<feature type="transmembrane region" description="Helical" evidence="8">
    <location>
        <begin position="35"/>
        <end position="54"/>
    </location>
</feature>
<evidence type="ECO:0000256" key="5">
    <source>
        <dbReference type="ARBA" id="ARBA00022692"/>
    </source>
</evidence>
<evidence type="ECO:0000256" key="2">
    <source>
        <dbReference type="ARBA" id="ARBA00007935"/>
    </source>
</evidence>
<feature type="transmembrane region" description="Helical" evidence="8">
    <location>
        <begin position="74"/>
        <end position="93"/>
    </location>
</feature>
<protein>
    <submittedName>
        <fullName evidence="9">Enterochelin ABC transporter permease</fullName>
    </submittedName>
</protein>
<dbReference type="InterPro" id="IPR037294">
    <property type="entry name" value="ABC_BtuC-like"/>
</dbReference>
<dbReference type="PANTHER" id="PTHR30472:SF19">
    <property type="entry name" value="PETROBACTIN IMPORT SYSTEM PERMEASE PROTEIN YCLO"/>
    <property type="match status" value="1"/>
</dbReference>
<keyword evidence="5 8" id="KW-0812">Transmembrane</keyword>
<proteinExistence type="inferred from homology"/>
<dbReference type="Pfam" id="PF01032">
    <property type="entry name" value="FecCD"/>
    <property type="match status" value="1"/>
</dbReference>
<dbReference type="SUPFAM" id="SSF81345">
    <property type="entry name" value="ABC transporter involved in vitamin B12 uptake, BtuC"/>
    <property type="match status" value="1"/>
</dbReference>
<keyword evidence="4" id="KW-1003">Cell membrane</keyword>
<evidence type="ECO:0000256" key="1">
    <source>
        <dbReference type="ARBA" id="ARBA00004651"/>
    </source>
</evidence>
<organism evidence="9 10">
    <name type="scientific">Microbacterium hominis</name>
    <dbReference type="NCBI Taxonomy" id="162426"/>
    <lineage>
        <taxon>Bacteria</taxon>
        <taxon>Bacillati</taxon>
        <taxon>Actinomycetota</taxon>
        <taxon>Actinomycetes</taxon>
        <taxon>Micrococcales</taxon>
        <taxon>Microbacteriaceae</taxon>
        <taxon>Microbacterium</taxon>
    </lineage>
</organism>
<evidence type="ECO:0000256" key="4">
    <source>
        <dbReference type="ARBA" id="ARBA00022475"/>
    </source>
</evidence>
<feature type="transmembrane region" description="Helical" evidence="8">
    <location>
        <begin position="303"/>
        <end position="322"/>
    </location>
</feature>
<keyword evidence="7 8" id="KW-0472">Membrane</keyword>
<feature type="transmembrane region" description="Helical" evidence="8">
    <location>
        <begin position="164"/>
        <end position="185"/>
    </location>
</feature>
<keyword evidence="3" id="KW-0813">Transport</keyword>
<name>A0A2K9DJV4_9MICO</name>
<evidence type="ECO:0000256" key="8">
    <source>
        <dbReference type="SAM" id="Phobius"/>
    </source>
</evidence>
<dbReference type="AlphaFoldDB" id="A0A2K9DJV4"/>
<feature type="transmembrane region" description="Helical" evidence="8">
    <location>
        <begin position="211"/>
        <end position="230"/>
    </location>
</feature>
<dbReference type="CDD" id="cd06550">
    <property type="entry name" value="TM_ABC_iron-siderophores_like"/>
    <property type="match status" value="1"/>
</dbReference>
<dbReference type="KEGG" id="mhos:CXR34_03565"/>
<comment type="subcellular location">
    <subcellularLocation>
        <location evidence="1">Cell membrane</location>
        <topology evidence="1">Multi-pass membrane protein</topology>
    </subcellularLocation>
</comment>
<evidence type="ECO:0000256" key="6">
    <source>
        <dbReference type="ARBA" id="ARBA00022989"/>
    </source>
</evidence>
<dbReference type="GO" id="GO:0022857">
    <property type="term" value="F:transmembrane transporter activity"/>
    <property type="evidence" value="ECO:0007669"/>
    <property type="project" value="InterPro"/>
</dbReference>
<feature type="transmembrane region" description="Helical" evidence="8">
    <location>
        <begin position="113"/>
        <end position="132"/>
    </location>
</feature>
<dbReference type="EMBL" id="CP025299">
    <property type="protein sequence ID" value="AUG28628.1"/>
    <property type="molecule type" value="Genomic_DNA"/>
</dbReference>
<evidence type="ECO:0000313" key="9">
    <source>
        <dbReference type="EMBL" id="AUG28628.1"/>
    </source>
</evidence>
<feature type="transmembrane region" description="Helical" evidence="8">
    <location>
        <begin position="251"/>
        <end position="268"/>
    </location>
</feature>
<evidence type="ECO:0000313" key="10">
    <source>
        <dbReference type="Proteomes" id="UP000233276"/>
    </source>
</evidence>
<keyword evidence="6 8" id="KW-1133">Transmembrane helix</keyword>
<dbReference type="PANTHER" id="PTHR30472">
    <property type="entry name" value="FERRIC ENTEROBACTIN TRANSPORT SYSTEM PERMEASE PROTEIN"/>
    <property type="match status" value="1"/>
</dbReference>
<feature type="transmembrane region" description="Helical" evidence="8">
    <location>
        <begin position="328"/>
        <end position="345"/>
    </location>
</feature>
<gene>
    <name evidence="9" type="ORF">CXR34_03565</name>
</gene>
<dbReference type="InterPro" id="IPR000522">
    <property type="entry name" value="ABC_transptr_permease_BtuC"/>
</dbReference>
<dbReference type="Proteomes" id="UP000233276">
    <property type="component" value="Chromosome"/>
</dbReference>
<dbReference type="GO" id="GO:0005886">
    <property type="term" value="C:plasma membrane"/>
    <property type="evidence" value="ECO:0007669"/>
    <property type="project" value="UniProtKB-SubCell"/>
</dbReference>
<dbReference type="GO" id="GO:0033214">
    <property type="term" value="P:siderophore-iron import into cell"/>
    <property type="evidence" value="ECO:0007669"/>
    <property type="project" value="TreeGrafter"/>
</dbReference>
<feature type="transmembrane region" description="Helical" evidence="8">
    <location>
        <begin position="138"/>
        <end position="157"/>
    </location>
</feature>
<sequence>MLADRATGRATASAPAAPRAVGAYASAARRSRAHLRTAALVAVALALTVLLLTWDNRFEPFSDRWWRVTSMRTTTVVVIALVTFCQAHATVAFQTVTNNRILTPSIMGFESMYVLIQTAVVFVFGTTSVSGLSPTWRFVLQSAAMVLFAVLLYSWLLSGRFGNLHVMLLVGIVLGTAMSSLSTFLQQLLDPSTFDVLRARLFGSIGNADTGLLWLVVPICAVAGGAVLLLSRRLDVLALGGDISTGLGIRHRRQVMLMLTLVAVLMAMSTSLVGPMTFLGFLSATLAYAVADTHEHRRVLPPAWLVGYVILTGAYFLLRHVFSLVDSVTIVVELIGGILFLLVVFRKGRL</sequence>
<comment type="similarity">
    <text evidence="2">Belongs to the binding-protein-dependent transport system permease family. FecCD subfamily.</text>
</comment>
<accession>A0A2K9DJV4</accession>
<evidence type="ECO:0000256" key="7">
    <source>
        <dbReference type="ARBA" id="ARBA00023136"/>
    </source>
</evidence>